<feature type="domain" description="Transcription regulator PadR N-terminal" evidence="1">
    <location>
        <begin position="22"/>
        <end position="90"/>
    </location>
</feature>
<dbReference type="PANTHER" id="PTHR33169:SF25">
    <property type="entry name" value="DNA-BINDING PROTEIN YIZB-RELATED"/>
    <property type="match status" value="1"/>
</dbReference>
<evidence type="ECO:0000313" key="2">
    <source>
        <dbReference type="EMBL" id="MUK90506.1"/>
    </source>
</evidence>
<dbReference type="AlphaFoldDB" id="A0A6N8FNT1"/>
<reference evidence="2 3" key="1">
    <citation type="submission" date="2019-11" db="EMBL/GenBank/DDBJ databases">
        <authorList>
            <person name="Li X."/>
        </authorList>
    </citation>
    <scope>NUCLEOTIDE SEQUENCE [LARGE SCALE GENOMIC DNA]</scope>
    <source>
        <strain evidence="2 3">L9</strain>
    </source>
</reference>
<evidence type="ECO:0000259" key="1">
    <source>
        <dbReference type="Pfam" id="PF03551"/>
    </source>
</evidence>
<organism evidence="2 3">
    <name type="scientific">Ornithinibacillus caprae</name>
    <dbReference type="NCBI Taxonomy" id="2678566"/>
    <lineage>
        <taxon>Bacteria</taxon>
        <taxon>Bacillati</taxon>
        <taxon>Bacillota</taxon>
        <taxon>Bacilli</taxon>
        <taxon>Bacillales</taxon>
        <taxon>Bacillaceae</taxon>
        <taxon>Ornithinibacillus</taxon>
    </lineage>
</organism>
<dbReference type="Gene3D" id="1.10.10.10">
    <property type="entry name" value="Winged helix-like DNA-binding domain superfamily/Winged helix DNA-binding domain"/>
    <property type="match status" value="1"/>
</dbReference>
<keyword evidence="3" id="KW-1185">Reference proteome</keyword>
<comment type="caution">
    <text evidence="2">The sequence shown here is derived from an EMBL/GenBank/DDBJ whole genome shotgun (WGS) entry which is preliminary data.</text>
</comment>
<name>A0A6N8FNT1_9BACI</name>
<dbReference type="RefSeq" id="WP_155671353.1">
    <property type="nucleotide sequence ID" value="NZ_WOCA01000022.1"/>
</dbReference>
<dbReference type="Pfam" id="PF03551">
    <property type="entry name" value="PadR"/>
    <property type="match status" value="1"/>
</dbReference>
<protein>
    <submittedName>
        <fullName evidence="2">PadR family transcriptional regulator</fullName>
    </submittedName>
</protein>
<sequence length="111" mass="13207">MRIDKWELQLRKGIIELAIMLFVKHRALYGYQITKTLNDIPELKISEGSIYPILKRLESNRWLYSYWDEPESGPRRKYYQLTDKGWITLEKRLEIFNSSANIINSLEKGGN</sequence>
<accession>A0A6N8FNT1</accession>
<dbReference type="Proteomes" id="UP000469125">
    <property type="component" value="Unassembled WGS sequence"/>
</dbReference>
<evidence type="ECO:0000313" key="3">
    <source>
        <dbReference type="Proteomes" id="UP000469125"/>
    </source>
</evidence>
<dbReference type="InterPro" id="IPR052509">
    <property type="entry name" value="Metal_resp_DNA-bind_regulator"/>
</dbReference>
<dbReference type="EMBL" id="WOCA01000022">
    <property type="protein sequence ID" value="MUK90506.1"/>
    <property type="molecule type" value="Genomic_DNA"/>
</dbReference>
<dbReference type="InterPro" id="IPR005149">
    <property type="entry name" value="Tscrpt_reg_PadR_N"/>
</dbReference>
<dbReference type="SUPFAM" id="SSF46785">
    <property type="entry name" value="Winged helix' DNA-binding domain"/>
    <property type="match status" value="1"/>
</dbReference>
<dbReference type="InterPro" id="IPR036388">
    <property type="entry name" value="WH-like_DNA-bd_sf"/>
</dbReference>
<gene>
    <name evidence="2" type="ORF">GMD78_19290</name>
</gene>
<dbReference type="PANTHER" id="PTHR33169">
    <property type="entry name" value="PADR-FAMILY TRANSCRIPTIONAL REGULATOR"/>
    <property type="match status" value="1"/>
</dbReference>
<proteinExistence type="predicted"/>
<dbReference type="InterPro" id="IPR036390">
    <property type="entry name" value="WH_DNA-bd_sf"/>
</dbReference>